<organism evidence="8 9">
    <name type="scientific">Tetrahymena thermophila (strain SB210)</name>
    <dbReference type="NCBI Taxonomy" id="312017"/>
    <lineage>
        <taxon>Eukaryota</taxon>
        <taxon>Sar</taxon>
        <taxon>Alveolata</taxon>
        <taxon>Ciliophora</taxon>
        <taxon>Intramacronucleata</taxon>
        <taxon>Oligohymenophorea</taxon>
        <taxon>Hymenostomatida</taxon>
        <taxon>Tetrahymenina</taxon>
        <taxon>Tetrahymenidae</taxon>
        <taxon>Tetrahymena</taxon>
    </lineage>
</organism>
<dbReference type="PROSITE" id="PS50119">
    <property type="entry name" value="ZF_BBOX"/>
    <property type="match status" value="1"/>
</dbReference>
<dbReference type="InterPro" id="IPR000315">
    <property type="entry name" value="Znf_B-box"/>
</dbReference>
<dbReference type="PROSITE" id="PS50089">
    <property type="entry name" value="ZF_RING_2"/>
    <property type="match status" value="1"/>
</dbReference>
<dbReference type="InterPro" id="IPR001841">
    <property type="entry name" value="Znf_RING"/>
</dbReference>
<feature type="compositionally biased region" description="Polar residues" evidence="5">
    <location>
        <begin position="768"/>
        <end position="808"/>
    </location>
</feature>
<evidence type="ECO:0000313" key="8">
    <source>
        <dbReference type="EMBL" id="EAS06165.2"/>
    </source>
</evidence>
<reference evidence="9" key="1">
    <citation type="journal article" date="2006" name="PLoS Biol.">
        <title>Macronuclear genome sequence of the ciliate Tetrahymena thermophila, a model eukaryote.</title>
        <authorList>
            <person name="Eisen J.A."/>
            <person name="Coyne R.S."/>
            <person name="Wu M."/>
            <person name="Wu D."/>
            <person name="Thiagarajan M."/>
            <person name="Wortman J.R."/>
            <person name="Badger J.H."/>
            <person name="Ren Q."/>
            <person name="Amedeo P."/>
            <person name="Jones K.M."/>
            <person name="Tallon L.J."/>
            <person name="Delcher A.L."/>
            <person name="Salzberg S.L."/>
            <person name="Silva J.C."/>
            <person name="Haas B.J."/>
            <person name="Majoros W.H."/>
            <person name="Farzad M."/>
            <person name="Carlton J.M."/>
            <person name="Smith R.K. Jr."/>
            <person name="Garg J."/>
            <person name="Pearlman R.E."/>
            <person name="Karrer K.M."/>
            <person name="Sun L."/>
            <person name="Manning G."/>
            <person name="Elde N.C."/>
            <person name="Turkewitz A.P."/>
            <person name="Asai D.J."/>
            <person name="Wilkes D.E."/>
            <person name="Wang Y."/>
            <person name="Cai H."/>
            <person name="Collins K."/>
            <person name="Stewart B.A."/>
            <person name="Lee S.R."/>
            <person name="Wilamowska K."/>
            <person name="Weinberg Z."/>
            <person name="Ruzzo W.L."/>
            <person name="Wloga D."/>
            <person name="Gaertig J."/>
            <person name="Frankel J."/>
            <person name="Tsao C.-C."/>
            <person name="Gorovsky M.A."/>
            <person name="Keeling P.J."/>
            <person name="Waller R.F."/>
            <person name="Patron N.J."/>
            <person name="Cherry J.M."/>
            <person name="Stover N.A."/>
            <person name="Krieger C.J."/>
            <person name="del Toro C."/>
            <person name="Ryder H.F."/>
            <person name="Williamson S.C."/>
            <person name="Barbeau R.A."/>
            <person name="Hamilton E.P."/>
            <person name="Orias E."/>
        </authorList>
    </citation>
    <scope>NUCLEOTIDE SEQUENCE [LARGE SCALE GENOMIC DNA]</scope>
    <source>
        <strain evidence="9">SB210</strain>
    </source>
</reference>
<dbReference type="PANTHER" id="PTHR24103">
    <property type="entry name" value="E3 UBIQUITIN-PROTEIN LIGASE TRIM"/>
    <property type="match status" value="1"/>
</dbReference>
<dbReference type="InterPro" id="IPR013083">
    <property type="entry name" value="Znf_RING/FYVE/PHD"/>
</dbReference>
<evidence type="ECO:0000313" key="9">
    <source>
        <dbReference type="Proteomes" id="UP000009168"/>
    </source>
</evidence>
<feature type="compositionally biased region" description="Low complexity" evidence="5">
    <location>
        <begin position="963"/>
        <end position="974"/>
    </location>
</feature>
<dbReference type="EMBL" id="GG662308">
    <property type="protein sequence ID" value="EAS06165.2"/>
    <property type="molecule type" value="Genomic_DNA"/>
</dbReference>
<feature type="domain" description="B box-type" evidence="7">
    <location>
        <begin position="555"/>
        <end position="597"/>
    </location>
</feature>
<evidence type="ECO:0000259" key="7">
    <source>
        <dbReference type="PROSITE" id="PS50119"/>
    </source>
</evidence>
<feature type="region of interest" description="Disordered" evidence="5">
    <location>
        <begin position="889"/>
        <end position="915"/>
    </location>
</feature>
<evidence type="ECO:0000256" key="5">
    <source>
        <dbReference type="SAM" id="MobiDB-lite"/>
    </source>
</evidence>
<dbReference type="AlphaFoldDB" id="I7M4B6"/>
<keyword evidence="2 4" id="KW-0863">Zinc-finger</keyword>
<name>I7M4B6_TETTS</name>
<dbReference type="InterPro" id="IPR017907">
    <property type="entry name" value="Znf_RING_CS"/>
</dbReference>
<evidence type="ECO:0000256" key="3">
    <source>
        <dbReference type="ARBA" id="ARBA00022833"/>
    </source>
</evidence>
<evidence type="ECO:0000256" key="1">
    <source>
        <dbReference type="ARBA" id="ARBA00022723"/>
    </source>
</evidence>
<dbReference type="Gene3D" id="3.30.40.10">
    <property type="entry name" value="Zinc/RING finger domain, C3HC4 (zinc finger)"/>
    <property type="match status" value="1"/>
</dbReference>
<proteinExistence type="predicted"/>
<dbReference type="InterPro" id="IPR050143">
    <property type="entry name" value="TRIM/RBCC"/>
</dbReference>
<dbReference type="STRING" id="312017.I7M4B6"/>
<evidence type="ECO:0000256" key="4">
    <source>
        <dbReference type="PROSITE-ProRule" id="PRU00024"/>
    </source>
</evidence>
<dbReference type="GO" id="GO:0008270">
    <property type="term" value="F:zinc ion binding"/>
    <property type="evidence" value="ECO:0007669"/>
    <property type="project" value="UniProtKB-KW"/>
</dbReference>
<dbReference type="PROSITE" id="PS00518">
    <property type="entry name" value="ZF_RING_1"/>
    <property type="match status" value="1"/>
</dbReference>
<dbReference type="SMART" id="SM00336">
    <property type="entry name" value="BBOX"/>
    <property type="match status" value="1"/>
</dbReference>
<dbReference type="InParanoid" id="I7M4B6"/>
<feature type="compositionally biased region" description="Polar residues" evidence="5">
    <location>
        <begin position="889"/>
        <end position="911"/>
    </location>
</feature>
<dbReference type="Gene3D" id="3.30.160.60">
    <property type="entry name" value="Classic Zinc Finger"/>
    <property type="match status" value="1"/>
</dbReference>
<accession>I7M4B6</accession>
<evidence type="ECO:0000259" key="6">
    <source>
        <dbReference type="PROSITE" id="PS50089"/>
    </source>
</evidence>
<dbReference type="SUPFAM" id="SSF57845">
    <property type="entry name" value="B-box zinc-binding domain"/>
    <property type="match status" value="1"/>
</dbReference>
<feature type="region of interest" description="Disordered" evidence="5">
    <location>
        <begin position="953"/>
        <end position="974"/>
    </location>
</feature>
<dbReference type="Proteomes" id="UP000009168">
    <property type="component" value="Unassembled WGS sequence"/>
</dbReference>
<keyword evidence="3" id="KW-0862">Zinc</keyword>
<protein>
    <submittedName>
        <fullName evidence="8">B-box zinc finger protein</fullName>
    </submittedName>
</protein>
<dbReference type="GeneID" id="7833368"/>
<dbReference type="OrthoDB" id="9049620at2759"/>
<feature type="region of interest" description="Disordered" evidence="5">
    <location>
        <begin position="767"/>
        <end position="808"/>
    </location>
</feature>
<dbReference type="KEGG" id="tet:TTHERM_00670890"/>
<gene>
    <name evidence="8" type="ORF">TTHERM_00670890</name>
</gene>
<sequence>MISLNSNQNSNSVKVLCSNCKNRASYPLTLHCQHQICFKCAEKLNKKERIEELNTIVCPSCKAVTQTSNIYNLNQEIAKNNIELKENYLLNAPNNQQISSGNVGSEYSSNLSKSKEQEQGYYINKDFQTLDQDQQPQMLQNEIADEDFQFQNIPEEDDLHLNTFNYQIQQNQGNFSIQPIDTNLQQNQRIDYDHFNQVQQTKNQEYQQDDQVMRLNDLQQDFAQSQLVENQGQLAQNELQSQLLDNQFDENSQQEFQFQKSDQLHKEMFNQPVTKQQQLLYYEDDSLIQLQDNLKQGFSSGNAKQSIMQGENYLKKKSVHNNPSNDSRTNQNQTSSIQIRVSSNNPQTGIIINPHYYPQHARNNANRFKQLPDKNNFLKREQDNTQQSSSDFQIFQSNNNNNVVKFPNHQNKQQQEYLEIESNLDQNKYQPNVIQKLQFSPENNQQIDFQYNQQIQEYQNNLNRQNLFLPNDEGQTIMVDQINSKNHENINNNQLENSEEQKNQYFSRDQFDHKFYQDGAEQYSINNNDSQGQINHIQIGPQVIVTNGAGSINPDKPLVCKEHNDYVQLYCQDDKSLLCVNCLYQNDKHKRHRVAPLKRSMDQIKKENQQFKLEAKEKLQLIENSLKICNSNKNILKEGYSYLCESVSREFTEIQKILVEQEKKIQTQIQTIFEERLKEYDQMLNDLHYLKSCIREYKDCDKNTNQNLTLYVFSIYSMIRNTLKNIDFSFKQINKNDIYICDFKNNRSTIIQEIQSFGKVINDLNIRDPNTSQNGHSAQVGSHTSSSQKQNAVISHSNSKANFDSNKKGNVNNNYQAIQLGSLANSASKSQIQLLTPAQMNQANFYQQNMNQPQQTPVQKNQPSNQKSSTTSLEGNRIQQIGSNFISCNPFPEQNLNQQIKNPKSRNQTPSPYKHNQKLGQQQMIVGKDLINNNNIQYHRDFLDVQFEHCKKQTPRQISHHNSNQNQQNLQQQQQLQQIQSQQQQAQSVLQQQGINTHSSSYAKLIVSRSTKFSNKKQQQECFKEIQKCQTPPQDRRMNDLVKNIQNVSYYALLEEKFNKRSKSSQKKPVFNQNQFLQNK</sequence>
<evidence type="ECO:0000256" key="2">
    <source>
        <dbReference type="ARBA" id="ARBA00022771"/>
    </source>
</evidence>
<feature type="domain" description="RING-type" evidence="6">
    <location>
        <begin position="17"/>
        <end position="62"/>
    </location>
</feature>
<dbReference type="RefSeq" id="XP_001026410.2">
    <property type="nucleotide sequence ID" value="XM_001026410.2"/>
</dbReference>
<keyword evidence="9" id="KW-1185">Reference proteome</keyword>
<keyword evidence="1" id="KW-0479">Metal-binding</keyword>
<feature type="region of interest" description="Disordered" evidence="5">
    <location>
        <begin position="851"/>
        <end position="874"/>
    </location>
</feature>
<dbReference type="SMART" id="SM00184">
    <property type="entry name" value="RING"/>
    <property type="match status" value="1"/>
</dbReference>
<dbReference type="Pfam" id="PF00643">
    <property type="entry name" value="zf-B_box"/>
    <property type="match status" value="1"/>
</dbReference>
<dbReference type="SUPFAM" id="SSF57850">
    <property type="entry name" value="RING/U-box"/>
    <property type="match status" value="1"/>
</dbReference>